<evidence type="ECO:0000256" key="7">
    <source>
        <dbReference type="ARBA" id="ARBA00022691"/>
    </source>
</evidence>
<name>A0A1E3QW29_9ASCO</name>
<dbReference type="STRING" id="984486.A0A1E3QW29"/>
<evidence type="ECO:0000256" key="9">
    <source>
        <dbReference type="PIRSR" id="PIRSR016305-1"/>
    </source>
</evidence>
<dbReference type="GO" id="GO:0032259">
    <property type="term" value="P:methylation"/>
    <property type="evidence" value="ECO:0007669"/>
    <property type="project" value="UniProtKB-KW"/>
</dbReference>
<comment type="catalytic activity">
    <reaction evidence="1 8">
        <text>[phosphatase 2A protein]-C-terminal L-leucine + S-adenosyl-L-methionine = [phosphatase 2A protein]-C-terminal L-leucine methyl ester + S-adenosyl-L-homocysteine</text>
        <dbReference type="Rhea" id="RHEA:48544"/>
        <dbReference type="Rhea" id="RHEA-COMP:12134"/>
        <dbReference type="Rhea" id="RHEA-COMP:12135"/>
        <dbReference type="ChEBI" id="CHEBI:57856"/>
        <dbReference type="ChEBI" id="CHEBI:59789"/>
        <dbReference type="ChEBI" id="CHEBI:90516"/>
        <dbReference type="ChEBI" id="CHEBI:90517"/>
        <dbReference type="EC" id="2.1.1.233"/>
    </reaction>
</comment>
<evidence type="ECO:0000256" key="4">
    <source>
        <dbReference type="ARBA" id="ARBA00017497"/>
    </source>
</evidence>
<evidence type="ECO:0000313" key="10">
    <source>
        <dbReference type="EMBL" id="ODQ81292.1"/>
    </source>
</evidence>
<comment type="function">
    <text evidence="8">Methylates the carboxyl group of the C-terminal leucine residue of protein phosphatase 2A catalytic subunits to form alpha-leucine ester residues.</text>
</comment>
<dbReference type="EC" id="2.1.1.233" evidence="3 8"/>
<keyword evidence="11" id="KW-1185">Reference proteome</keyword>
<comment type="similarity">
    <text evidence="2 8">Belongs to the methyltransferase superfamily. LCMT family.</text>
</comment>
<keyword evidence="7 8" id="KW-0949">S-adenosyl-L-methionine</keyword>
<dbReference type="OrthoDB" id="203237at2759"/>
<feature type="binding site" evidence="9">
    <location>
        <position position="84"/>
    </location>
    <ligand>
        <name>S-adenosyl-L-methionine</name>
        <dbReference type="ChEBI" id="CHEBI:59789"/>
    </ligand>
</feature>
<feature type="binding site" evidence="9">
    <location>
        <position position="110"/>
    </location>
    <ligand>
        <name>S-adenosyl-L-methionine</name>
        <dbReference type="ChEBI" id="CHEBI:59789"/>
    </ligand>
</feature>
<evidence type="ECO:0000256" key="2">
    <source>
        <dbReference type="ARBA" id="ARBA00010703"/>
    </source>
</evidence>
<evidence type="ECO:0000256" key="3">
    <source>
        <dbReference type="ARBA" id="ARBA00012834"/>
    </source>
</evidence>
<keyword evidence="6 8" id="KW-0808">Transferase</keyword>
<dbReference type="GO" id="GO:0018423">
    <property type="term" value="F:protein C-terminal leucine carboxyl O-methyltransferase activity"/>
    <property type="evidence" value="ECO:0007669"/>
    <property type="project" value="UniProtKB-EC"/>
</dbReference>
<dbReference type="Proteomes" id="UP000094336">
    <property type="component" value="Unassembled WGS sequence"/>
</dbReference>
<dbReference type="AlphaFoldDB" id="A0A1E3QW29"/>
<dbReference type="SUPFAM" id="SSF53335">
    <property type="entry name" value="S-adenosyl-L-methionine-dependent methyltransferases"/>
    <property type="match status" value="1"/>
</dbReference>
<accession>A0A1E3QW29</accession>
<sequence length="355" mass="40212">MSPYRYRMDERHDKVIRSTDFDALSCRISAVLRQYLLDPYIQHIVQGLRTNLPRLPGHKFSANRTVKAITLPKLPIINRGTYIRTTAIDTIVESFAKNASGDAFQIISLGAGSDTRSFKILLEYGKKVVYHEFDFGETVLLKAATIKGTPELASLVGCAPSTEDTLPTELHTDNYHLSALDLRTIKNVNFAEAFPYIDLTLPTLILSECVLCYMKPEQVDEVLAAFLKSLRCGAVLIYEPMGTPDDGFSRVMADNLSQRGIKLPTFFRFPDLWTRLAYLELMGLHSVQLSNMAYVFRHWVAGPELVRLNRLELLDEVEEIDLLNEHYVLALAQFGETSWQNELQFQVFSQPNTAV</sequence>
<protein>
    <recommendedName>
        <fullName evidence="4 8">Leucine carboxyl methyltransferase 1</fullName>
        <ecNumber evidence="3 8">2.1.1.233</ecNumber>
    </recommendedName>
</protein>
<proteinExistence type="inferred from homology"/>
<dbReference type="Pfam" id="PF04072">
    <property type="entry name" value="LCM"/>
    <property type="match status" value="1"/>
</dbReference>
<dbReference type="PANTHER" id="PTHR13600">
    <property type="entry name" value="LEUCINE CARBOXYL METHYLTRANSFERASE"/>
    <property type="match status" value="1"/>
</dbReference>
<feature type="binding site" evidence="9">
    <location>
        <position position="208"/>
    </location>
    <ligand>
        <name>S-adenosyl-L-methionine</name>
        <dbReference type="ChEBI" id="CHEBI:59789"/>
    </ligand>
</feature>
<evidence type="ECO:0000256" key="1">
    <source>
        <dbReference type="ARBA" id="ARBA00000724"/>
    </source>
</evidence>
<evidence type="ECO:0000256" key="8">
    <source>
        <dbReference type="PIRNR" id="PIRNR016305"/>
    </source>
</evidence>
<dbReference type="Gene3D" id="3.40.50.150">
    <property type="entry name" value="Vaccinia Virus protein VP39"/>
    <property type="match status" value="1"/>
</dbReference>
<feature type="binding site" evidence="9">
    <location>
        <begin position="181"/>
        <end position="182"/>
    </location>
    <ligand>
        <name>S-adenosyl-L-methionine</name>
        <dbReference type="ChEBI" id="CHEBI:59789"/>
    </ligand>
</feature>
<evidence type="ECO:0000256" key="6">
    <source>
        <dbReference type="ARBA" id="ARBA00022679"/>
    </source>
</evidence>
<evidence type="ECO:0000313" key="11">
    <source>
        <dbReference type="Proteomes" id="UP000094336"/>
    </source>
</evidence>
<dbReference type="PANTHER" id="PTHR13600:SF21">
    <property type="entry name" value="LEUCINE CARBOXYL METHYLTRANSFERASE 1"/>
    <property type="match status" value="1"/>
</dbReference>
<dbReference type="EMBL" id="KV454428">
    <property type="protein sequence ID" value="ODQ81292.1"/>
    <property type="molecule type" value="Genomic_DNA"/>
</dbReference>
<reference evidence="11" key="1">
    <citation type="submission" date="2016-05" db="EMBL/GenBank/DDBJ databases">
        <title>Comparative genomics of biotechnologically important yeasts.</title>
        <authorList>
            <consortium name="DOE Joint Genome Institute"/>
            <person name="Riley R."/>
            <person name="Haridas S."/>
            <person name="Wolfe K.H."/>
            <person name="Lopes M.R."/>
            <person name="Hittinger C.T."/>
            <person name="Goker M."/>
            <person name="Salamov A."/>
            <person name="Wisecaver J."/>
            <person name="Long T.M."/>
            <person name="Aerts A.L."/>
            <person name="Barry K."/>
            <person name="Choi C."/>
            <person name="Clum A."/>
            <person name="Coughlan A.Y."/>
            <person name="Deshpande S."/>
            <person name="Douglass A.P."/>
            <person name="Hanson S.J."/>
            <person name="Klenk H.-P."/>
            <person name="Labutti K."/>
            <person name="Lapidus A."/>
            <person name="Lindquist E."/>
            <person name="Lipzen A."/>
            <person name="Meier-Kolthoff J.P."/>
            <person name="Ohm R.A."/>
            <person name="Otillar R.P."/>
            <person name="Pangilinan J."/>
            <person name="Peng Y."/>
            <person name="Rokas A."/>
            <person name="Rosa C.A."/>
            <person name="Scheuner C."/>
            <person name="Sibirny A.A."/>
            <person name="Slot J.C."/>
            <person name="Stielow J.B."/>
            <person name="Sun H."/>
            <person name="Kurtzman C.P."/>
            <person name="Blackwell M."/>
            <person name="Grigoriev I.V."/>
            <person name="Jeffries T.W."/>
        </authorList>
    </citation>
    <scope>NUCLEOTIDE SEQUENCE [LARGE SCALE GENOMIC DNA]</scope>
    <source>
        <strain evidence="11">NRRL Y-12698</strain>
    </source>
</reference>
<evidence type="ECO:0000256" key="5">
    <source>
        <dbReference type="ARBA" id="ARBA00022603"/>
    </source>
</evidence>
<dbReference type="GeneID" id="30150417"/>
<gene>
    <name evidence="10" type="ORF">BABINDRAFT_7103</name>
</gene>
<dbReference type="RefSeq" id="XP_018986620.1">
    <property type="nucleotide sequence ID" value="XM_019132564.1"/>
</dbReference>
<dbReference type="InterPro" id="IPR007213">
    <property type="entry name" value="Ppm1/Ppm2/Tcmp"/>
</dbReference>
<dbReference type="InterPro" id="IPR029063">
    <property type="entry name" value="SAM-dependent_MTases_sf"/>
</dbReference>
<organism evidence="10 11">
    <name type="scientific">Babjeviella inositovora NRRL Y-12698</name>
    <dbReference type="NCBI Taxonomy" id="984486"/>
    <lineage>
        <taxon>Eukaryota</taxon>
        <taxon>Fungi</taxon>
        <taxon>Dikarya</taxon>
        <taxon>Ascomycota</taxon>
        <taxon>Saccharomycotina</taxon>
        <taxon>Pichiomycetes</taxon>
        <taxon>Serinales incertae sedis</taxon>
        <taxon>Babjeviella</taxon>
    </lineage>
</organism>
<dbReference type="InterPro" id="IPR016651">
    <property type="entry name" value="LCMT1"/>
</dbReference>
<dbReference type="PIRSF" id="PIRSF016305">
    <property type="entry name" value="LCM_mtfrase"/>
    <property type="match status" value="1"/>
</dbReference>
<keyword evidence="5 8" id="KW-0489">Methyltransferase</keyword>